<sequence>MGMRSRLDSLRQGDPIFYLTDHSNIKTNVAFRPEADIKASDQGSRMSRPTHGANRALQLSVCTSGCVDLFLYTIIWYYCLI</sequence>
<gene>
    <name evidence="2" type="ORF">SAMN04488071_2299</name>
</gene>
<name>A0A1G7B0L8_9PROT</name>
<dbReference type="EMBL" id="FNAK01000005">
    <property type="protein sequence ID" value="SDE20470.1"/>
    <property type="molecule type" value="Genomic_DNA"/>
</dbReference>
<dbReference type="AlphaFoldDB" id="A0A1G7B0L8"/>
<keyword evidence="1" id="KW-1133">Transmembrane helix</keyword>
<evidence type="ECO:0000256" key="1">
    <source>
        <dbReference type="SAM" id="Phobius"/>
    </source>
</evidence>
<protein>
    <submittedName>
        <fullName evidence="2">Uncharacterized protein</fullName>
    </submittedName>
</protein>
<keyword evidence="1" id="KW-0812">Transmembrane</keyword>
<keyword evidence="1" id="KW-0472">Membrane</keyword>
<evidence type="ECO:0000313" key="2">
    <source>
        <dbReference type="EMBL" id="SDE20470.1"/>
    </source>
</evidence>
<reference evidence="2 3" key="1">
    <citation type="submission" date="2016-10" db="EMBL/GenBank/DDBJ databases">
        <authorList>
            <person name="de Groot N.N."/>
        </authorList>
    </citation>
    <scope>NUCLEOTIDE SEQUENCE [LARGE SCALE GENOMIC DNA]</scope>
    <source>
        <strain evidence="2 3">CGMCC 1.9109</strain>
    </source>
</reference>
<evidence type="ECO:0000313" key="3">
    <source>
        <dbReference type="Proteomes" id="UP000183685"/>
    </source>
</evidence>
<feature type="transmembrane region" description="Helical" evidence="1">
    <location>
        <begin position="56"/>
        <end position="78"/>
    </location>
</feature>
<dbReference type="Proteomes" id="UP000183685">
    <property type="component" value="Unassembled WGS sequence"/>
</dbReference>
<proteinExistence type="predicted"/>
<organism evidence="2 3">
    <name type="scientific">Kordiimonas lacus</name>
    <dbReference type="NCBI Taxonomy" id="637679"/>
    <lineage>
        <taxon>Bacteria</taxon>
        <taxon>Pseudomonadati</taxon>
        <taxon>Pseudomonadota</taxon>
        <taxon>Alphaproteobacteria</taxon>
        <taxon>Kordiimonadales</taxon>
        <taxon>Kordiimonadaceae</taxon>
        <taxon>Kordiimonas</taxon>
    </lineage>
</organism>
<keyword evidence="3" id="KW-1185">Reference proteome</keyword>
<accession>A0A1G7B0L8</accession>
<dbReference type="STRING" id="637679.GCA_001550055_03464"/>